<comment type="subcellular location">
    <subcellularLocation>
        <location evidence="7">Cytoplasm</location>
    </subcellularLocation>
    <subcellularLocation>
        <location evidence="7">Nucleus</location>
    </subcellularLocation>
</comment>
<dbReference type="PROSITE" id="PS51075">
    <property type="entry name" value="MH1"/>
    <property type="match status" value="1"/>
</dbReference>
<dbReference type="FunFam" id="3.90.520.10:FF:000003">
    <property type="entry name" value="Mothers against decapentaplegic homolog"/>
    <property type="match status" value="1"/>
</dbReference>
<dbReference type="EMBL" id="SWLE01000014">
    <property type="protein sequence ID" value="TNM92352.1"/>
    <property type="molecule type" value="Genomic_DNA"/>
</dbReference>
<evidence type="ECO:0000256" key="3">
    <source>
        <dbReference type="ARBA" id="ARBA00022833"/>
    </source>
</evidence>
<dbReference type="GO" id="GO:0030154">
    <property type="term" value="P:cell differentiation"/>
    <property type="evidence" value="ECO:0007669"/>
    <property type="project" value="TreeGrafter"/>
</dbReference>
<keyword evidence="7" id="KW-0963">Cytoplasm</keyword>
<dbReference type="PANTHER" id="PTHR13703">
    <property type="entry name" value="SMAD"/>
    <property type="match status" value="1"/>
</dbReference>
<dbReference type="InterPro" id="IPR008984">
    <property type="entry name" value="SMAD_FHA_dom_sf"/>
</dbReference>
<dbReference type="InterPro" id="IPR001132">
    <property type="entry name" value="SMAD_dom_Dwarfin-type"/>
</dbReference>
<dbReference type="SUPFAM" id="SSF56366">
    <property type="entry name" value="SMAD MH1 domain"/>
    <property type="match status" value="1"/>
</dbReference>
<dbReference type="PANTHER" id="PTHR13703:SF44">
    <property type="entry name" value="MOTHERS AGAINST DECAPENTAPLEGIC HOMOLOG 7"/>
    <property type="match status" value="1"/>
</dbReference>
<evidence type="ECO:0000256" key="7">
    <source>
        <dbReference type="RuleBase" id="RU361195"/>
    </source>
</evidence>
<keyword evidence="2" id="KW-0479">Metal-binding</keyword>
<keyword evidence="3" id="KW-0862">Zinc</keyword>
<dbReference type="Gene3D" id="2.60.200.10">
    <property type="match status" value="1"/>
</dbReference>
<dbReference type="SUPFAM" id="SSF49879">
    <property type="entry name" value="SMAD/FHA domain"/>
    <property type="match status" value="1"/>
</dbReference>
<protein>
    <recommendedName>
        <fullName evidence="7">Mothers against decapentaplegic homolog</fullName>
        <shortName evidence="7">MAD homolog</shortName>
        <shortName evidence="7">Mothers against DPP homolog</shortName>
    </recommendedName>
    <alternativeName>
        <fullName evidence="7">SMAD family member</fullName>
    </alternativeName>
</protein>
<gene>
    <name evidence="11" type="ORF">fugu_019364</name>
</gene>
<dbReference type="Proteomes" id="UP000516260">
    <property type="component" value="Chromosome 21"/>
</dbReference>
<keyword evidence="4 7" id="KW-0805">Transcription regulation</keyword>
<dbReference type="Pfam" id="PF03165">
    <property type="entry name" value="MH1"/>
    <property type="match status" value="1"/>
</dbReference>
<proteinExistence type="inferred from homology"/>
<dbReference type="InterPro" id="IPR036578">
    <property type="entry name" value="SMAD_MH1_sf"/>
</dbReference>
<reference evidence="11 12" key="1">
    <citation type="submission" date="2019-04" db="EMBL/GenBank/DDBJ databases">
        <title>The sequence and de novo assembly of Takifugu bimaculatus genome using PacBio and Hi-C technologies.</title>
        <authorList>
            <person name="Xu P."/>
            <person name="Liu B."/>
            <person name="Zhou Z."/>
        </authorList>
    </citation>
    <scope>NUCLEOTIDE SEQUENCE [LARGE SCALE GENOMIC DNA]</scope>
    <source>
        <strain evidence="11">TB-2018</strain>
        <tissue evidence="11">Muscle</tissue>
    </source>
</reference>
<sequence length="640" mass="70166">MFRTKRSGLVRRLWRSRAPVEGDGETDRGTHGSGGCCMGKTTKVAKSNAGSEAELKALTHSILKKIKEKQLEALLQAVESKGGARSPCLLLPGKVDAKVGQQSYSLPMLLYKVFRWPDLRHSSELKRLSCCESYGKINPELVCCNPHHMSRLCELESPPPPYSRYPMDYLKPPDTPSQPVEIGTTRENAGVCHDGFMAAASSRKCGCACQGARPLRQQRAAAGGSGRYESGPDVKCSLVFSSGEYKSRAVCPLPPPPRFSCWSLRSAVICCPGAGLAAGRLGKRHAGTVHAGTSSLHFRPSVAPPDIFTERKKGERRVALGGDSASETSCKELSEWRQRQAQMQTRLPARLPAPKLLLLAHVINLEQSGERRSGGWWPEAWSLGVETETTDWGTAGRKRAAVTDGLGLPARLLISSKEKPETPSQARRAGETLDSRVNDSGTATLGGAAGLCATCSTIVGNNSLAMQESGDRAHWCVVAYWEEKTRVGRLYSVQEASLDIFYDLPQGNGFCLGQLCSENKSQLVQMVRAKIGYGIQLTREPDGVWVYNRSCYPIFIKSATLDNPDTRTLLVHKVFPGFSIKAFDYDKAGSLQRPNDHEFTQQPRTGFTVQISFVKGWGQCYTRQFISSCPCWLEVIFNTR</sequence>
<dbReference type="GO" id="GO:0009653">
    <property type="term" value="P:anatomical structure morphogenesis"/>
    <property type="evidence" value="ECO:0007669"/>
    <property type="project" value="TreeGrafter"/>
</dbReference>
<evidence type="ECO:0000256" key="6">
    <source>
        <dbReference type="ARBA" id="ARBA00023242"/>
    </source>
</evidence>
<dbReference type="FunFam" id="2.60.200.10:FF:000004">
    <property type="entry name" value="Mothers against decapentaplegic homolog"/>
    <property type="match status" value="1"/>
</dbReference>
<dbReference type="GO" id="GO:0140416">
    <property type="term" value="F:transcription regulator inhibitor activity"/>
    <property type="evidence" value="ECO:0007669"/>
    <property type="project" value="TreeGrafter"/>
</dbReference>
<dbReference type="InterPro" id="IPR017855">
    <property type="entry name" value="SMAD-like_dom_sf"/>
</dbReference>
<feature type="region of interest" description="Disordered" evidence="8">
    <location>
        <begin position="415"/>
        <end position="437"/>
    </location>
</feature>
<keyword evidence="12" id="KW-1185">Reference proteome</keyword>
<dbReference type="GO" id="GO:0070411">
    <property type="term" value="F:I-SMAD binding"/>
    <property type="evidence" value="ECO:0007669"/>
    <property type="project" value="TreeGrafter"/>
</dbReference>
<keyword evidence="5 7" id="KW-0804">Transcription</keyword>
<dbReference type="InterPro" id="IPR003619">
    <property type="entry name" value="MAD_homology1_Dwarfin-type"/>
</dbReference>
<dbReference type="GO" id="GO:0006357">
    <property type="term" value="P:regulation of transcription by RNA polymerase II"/>
    <property type="evidence" value="ECO:0007669"/>
    <property type="project" value="TreeGrafter"/>
</dbReference>
<evidence type="ECO:0000256" key="1">
    <source>
        <dbReference type="ARBA" id="ARBA00005545"/>
    </source>
</evidence>
<evidence type="ECO:0000256" key="4">
    <source>
        <dbReference type="ARBA" id="ARBA00023015"/>
    </source>
</evidence>
<dbReference type="CDD" id="cd10494">
    <property type="entry name" value="MH1_SMAD_7"/>
    <property type="match status" value="1"/>
</dbReference>
<dbReference type="SMART" id="SM00523">
    <property type="entry name" value="DWA"/>
    <property type="match status" value="1"/>
</dbReference>
<dbReference type="Gene3D" id="3.90.520.10">
    <property type="entry name" value="SMAD MH1 domain"/>
    <property type="match status" value="1"/>
</dbReference>
<feature type="compositionally biased region" description="Basic and acidic residues" evidence="8">
    <location>
        <begin position="428"/>
        <end position="437"/>
    </location>
</feature>
<evidence type="ECO:0000256" key="2">
    <source>
        <dbReference type="ARBA" id="ARBA00022723"/>
    </source>
</evidence>
<evidence type="ECO:0000259" key="9">
    <source>
        <dbReference type="PROSITE" id="PS51075"/>
    </source>
</evidence>
<comment type="caution">
    <text evidence="11">The sequence shown here is derived from an EMBL/GenBank/DDBJ whole genome shotgun (WGS) entry which is preliminary data.</text>
</comment>
<dbReference type="GO" id="GO:0046872">
    <property type="term" value="F:metal ion binding"/>
    <property type="evidence" value="ECO:0007669"/>
    <property type="project" value="UniProtKB-KW"/>
</dbReference>
<dbReference type="SMART" id="SM00524">
    <property type="entry name" value="DWB"/>
    <property type="match status" value="1"/>
</dbReference>
<dbReference type="InterPro" id="IPR013019">
    <property type="entry name" value="MAD_homology_MH1"/>
</dbReference>
<feature type="domain" description="MH2" evidence="10">
    <location>
        <begin position="475"/>
        <end position="640"/>
    </location>
</feature>
<keyword evidence="6 7" id="KW-0539">Nucleus</keyword>
<dbReference type="GO" id="GO:0060395">
    <property type="term" value="P:SMAD protein signal transduction"/>
    <property type="evidence" value="ECO:0007669"/>
    <property type="project" value="TreeGrafter"/>
</dbReference>
<evidence type="ECO:0000259" key="10">
    <source>
        <dbReference type="PROSITE" id="PS51076"/>
    </source>
</evidence>
<organism evidence="11 12">
    <name type="scientific">Takifugu bimaculatus</name>
    <dbReference type="NCBI Taxonomy" id="433685"/>
    <lineage>
        <taxon>Eukaryota</taxon>
        <taxon>Metazoa</taxon>
        <taxon>Chordata</taxon>
        <taxon>Craniata</taxon>
        <taxon>Vertebrata</taxon>
        <taxon>Euteleostomi</taxon>
        <taxon>Actinopterygii</taxon>
        <taxon>Neopterygii</taxon>
        <taxon>Teleostei</taxon>
        <taxon>Neoteleostei</taxon>
        <taxon>Acanthomorphata</taxon>
        <taxon>Eupercaria</taxon>
        <taxon>Tetraodontiformes</taxon>
        <taxon>Tetradontoidea</taxon>
        <taxon>Tetraodontidae</taxon>
        <taxon>Takifugu</taxon>
    </lineage>
</organism>
<evidence type="ECO:0000256" key="8">
    <source>
        <dbReference type="SAM" id="MobiDB-lite"/>
    </source>
</evidence>
<evidence type="ECO:0000256" key="5">
    <source>
        <dbReference type="ARBA" id="ARBA00023163"/>
    </source>
</evidence>
<evidence type="ECO:0000313" key="11">
    <source>
        <dbReference type="EMBL" id="TNM92352.1"/>
    </source>
</evidence>
<evidence type="ECO:0000313" key="12">
    <source>
        <dbReference type="Proteomes" id="UP000516260"/>
    </source>
</evidence>
<feature type="domain" description="MH1" evidence="9">
    <location>
        <begin position="8"/>
        <end position="158"/>
    </location>
</feature>
<accession>A0A4Z2BKA1</accession>
<dbReference type="GO" id="GO:0071144">
    <property type="term" value="C:heteromeric SMAD protein complex"/>
    <property type="evidence" value="ECO:0007669"/>
    <property type="project" value="TreeGrafter"/>
</dbReference>
<name>A0A4Z2BKA1_9TELE</name>
<dbReference type="AlphaFoldDB" id="A0A4Z2BKA1"/>
<dbReference type="Pfam" id="PF03166">
    <property type="entry name" value="MH2"/>
    <property type="match status" value="1"/>
</dbReference>
<dbReference type="InterPro" id="IPR013790">
    <property type="entry name" value="Dwarfin"/>
</dbReference>
<dbReference type="PROSITE" id="PS51076">
    <property type="entry name" value="MH2"/>
    <property type="match status" value="1"/>
</dbReference>
<comment type="similarity">
    <text evidence="1 7">Belongs to the dwarfin/SMAD family.</text>
</comment>
<dbReference type="GO" id="GO:0005737">
    <property type="term" value="C:cytoplasm"/>
    <property type="evidence" value="ECO:0007669"/>
    <property type="project" value="UniProtKB-SubCell"/>
</dbReference>